<dbReference type="Proteomes" id="UP000827787">
    <property type="component" value="Segment"/>
</dbReference>
<keyword evidence="2" id="KW-1185">Reference proteome</keyword>
<sequence length="243" mass="27787">MMNNLVATMAALDSCRFYAENMVAVQFGSSLHHVPPEPPFNRPINSRVLHSQIALIEKSFDNAISRTDLEFPIQGILYRFRSIFGRYVNQHLDDPYGPSGKRVNAERPDLLVAPPALVQGENESDQEYSHRFIAYTADQVRSFIWMVSLDPYAREQTDCFLPVAPWPFRLPEKDTASAFLLVHSDILNSLMMAMLDTYSNHLDLHESLREYGTRIIFPLVAMCRDVIYTAWTVPNFKGQKSNV</sequence>
<organism evidence="1 2">
    <name type="scientific">Erwinia phage pEa_SNUABM_3</name>
    <dbReference type="NCBI Taxonomy" id="2869552"/>
    <lineage>
        <taxon>Viruses</taxon>
        <taxon>Duplodnaviria</taxon>
        <taxon>Heunggongvirae</taxon>
        <taxon>Uroviricota</taxon>
        <taxon>Caudoviricetes</taxon>
        <taxon>Alexandravirus</taxon>
        <taxon>Alexandravirus SNUABM3</taxon>
    </lineage>
</organism>
<evidence type="ECO:0000313" key="2">
    <source>
        <dbReference type="Proteomes" id="UP000827787"/>
    </source>
</evidence>
<dbReference type="EMBL" id="MZ443770">
    <property type="protein sequence ID" value="QZE56436.1"/>
    <property type="molecule type" value="Genomic_DNA"/>
</dbReference>
<accession>A0AAE7XHH1</accession>
<proteinExistence type="predicted"/>
<protein>
    <submittedName>
        <fullName evidence="1">Uncharacterized protein</fullName>
    </submittedName>
</protein>
<name>A0AAE7XHH1_9CAUD</name>
<reference evidence="1 2" key="1">
    <citation type="submission" date="2021-06" db="EMBL/GenBank/DDBJ databases">
        <title>Complete genome sequence of Erwinia phage pEa_SNUABM_03.</title>
        <authorList>
            <person name="Kim S.G."/>
            <person name="Park S.C."/>
        </authorList>
    </citation>
    <scope>NUCLEOTIDE SEQUENCE [LARGE SCALE GENOMIC DNA]</scope>
</reference>
<gene>
    <name evidence="1" type="ORF">pEaSNUABM3_00239</name>
</gene>
<evidence type="ECO:0000313" key="1">
    <source>
        <dbReference type="EMBL" id="QZE56436.1"/>
    </source>
</evidence>